<name>A0A1I0NH17_9EURY</name>
<protein>
    <submittedName>
        <fullName evidence="2">Uncharacterized protein</fullName>
    </submittedName>
</protein>
<dbReference type="STRING" id="1202768.SAMN05216285_1720"/>
<keyword evidence="3" id="KW-1185">Reference proteome</keyword>
<gene>
    <name evidence="2" type="ORF">SAMN05216285_1720</name>
</gene>
<dbReference type="Proteomes" id="UP000183275">
    <property type="component" value="Unassembled WGS sequence"/>
</dbReference>
<accession>A0A1I0NH17</accession>
<evidence type="ECO:0000256" key="1">
    <source>
        <dbReference type="SAM" id="Phobius"/>
    </source>
</evidence>
<keyword evidence="1" id="KW-0472">Membrane</keyword>
<dbReference type="eggNOG" id="arCOG13355">
    <property type="taxonomic scope" value="Archaea"/>
</dbReference>
<feature type="transmembrane region" description="Helical" evidence="1">
    <location>
        <begin position="69"/>
        <end position="89"/>
    </location>
</feature>
<dbReference type="AlphaFoldDB" id="A0A1I0NH17"/>
<reference evidence="3" key="1">
    <citation type="submission" date="2016-10" db="EMBL/GenBank/DDBJ databases">
        <authorList>
            <person name="Varghese N."/>
        </authorList>
    </citation>
    <scope>NUCLEOTIDE SEQUENCE [LARGE SCALE GENOMIC DNA]</scope>
    <source>
        <strain evidence="3">CGMCC 1.12284</strain>
    </source>
</reference>
<keyword evidence="1" id="KW-1133">Transmembrane helix</keyword>
<proteinExistence type="predicted"/>
<organism evidence="2 3">
    <name type="scientific">Natrinema salifodinae</name>
    <dbReference type="NCBI Taxonomy" id="1202768"/>
    <lineage>
        <taxon>Archaea</taxon>
        <taxon>Methanobacteriati</taxon>
        <taxon>Methanobacteriota</taxon>
        <taxon>Stenosarchaea group</taxon>
        <taxon>Halobacteria</taxon>
        <taxon>Halobacteriales</taxon>
        <taxon>Natrialbaceae</taxon>
        <taxon>Natrinema</taxon>
    </lineage>
</organism>
<dbReference type="RefSeq" id="WP_074854672.1">
    <property type="nucleotide sequence ID" value="NZ_FOIS01000002.1"/>
</dbReference>
<evidence type="ECO:0000313" key="2">
    <source>
        <dbReference type="EMBL" id="SEW00648.1"/>
    </source>
</evidence>
<evidence type="ECO:0000313" key="3">
    <source>
        <dbReference type="Proteomes" id="UP000183275"/>
    </source>
</evidence>
<sequence>MIEVVSTVIAGLYVVQGSLGIAEQRVYTDAQRARAPLLTTVNPAVAVLAVGIGVVGAVWIRLRGLPSPWYFTALNCGLALTLFVQIWLYREIGVSHSPLFDRVSAHLN</sequence>
<keyword evidence="1" id="KW-0812">Transmembrane</keyword>
<feature type="transmembrane region" description="Helical" evidence="1">
    <location>
        <begin position="44"/>
        <end position="62"/>
    </location>
</feature>
<dbReference type="EMBL" id="FOIS01000002">
    <property type="protein sequence ID" value="SEW00648.1"/>
    <property type="molecule type" value="Genomic_DNA"/>
</dbReference>